<dbReference type="InterPro" id="IPR002934">
    <property type="entry name" value="Polymerase_NTP_transf_dom"/>
</dbReference>
<dbReference type="RefSeq" id="WP_188604274.1">
    <property type="nucleotide sequence ID" value="NZ_AP026830.1"/>
</dbReference>
<dbReference type="EMBL" id="AP026830">
    <property type="protein sequence ID" value="BDR93102.1"/>
    <property type="molecule type" value="Genomic_DNA"/>
</dbReference>
<evidence type="ECO:0000313" key="2">
    <source>
        <dbReference type="EMBL" id="BDR93102.1"/>
    </source>
</evidence>
<organism evidence="3 4">
    <name type="scientific">Vulcanisaeta souniana JCM 11219</name>
    <dbReference type="NCBI Taxonomy" id="1293586"/>
    <lineage>
        <taxon>Archaea</taxon>
        <taxon>Thermoproteota</taxon>
        <taxon>Thermoprotei</taxon>
        <taxon>Thermoproteales</taxon>
        <taxon>Thermoproteaceae</taxon>
        <taxon>Vulcanisaeta</taxon>
    </lineage>
</organism>
<dbReference type="SUPFAM" id="SSF81301">
    <property type="entry name" value="Nucleotidyltransferase"/>
    <property type="match status" value="1"/>
</dbReference>
<dbReference type="OrthoDB" id="29162at2157"/>
<protein>
    <recommendedName>
        <fullName evidence="1">Polymerase nucleotidyl transferase domain-containing protein</fullName>
    </recommendedName>
</protein>
<reference evidence="3" key="2">
    <citation type="submission" date="2020-09" db="EMBL/GenBank/DDBJ databases">
        <authorList>
            <person name="Sun Q."/>
            <person name="Ohkuma M."/>
        </authorList>
    </citation>
    <scope>NUCLEOTIDE SEQUENCE</scope>
    <source>
        <strain evidence="3">JCM 11219</strain>
    </source>
</reference>
<evidence type="ECO:0000313" key="5">
    <source>
        <dbReference type="Proteomes" id="UP001060771"/>
    </source>
</evidence>
<proteinExistence type="predicted"/>
<dbReference type="EMBL" id="BMNM01000021">
    <property type="protein sequence ID" value="GGI87613.1"/>
    <property type="molecule type" value="Genomic_DNA"/>
</dbReference>
<dbReference type="Pfam" id="PF01909">
    <property type="entry name" value="NTP_transf_2"/>
    <property type="match status" value="1"/>
</dbReference>
<reference evidence="5" key="3">
    <citation type="submission" date="2022-09" db="EMBL/GenBank/DDBJ databases">
        <title>Complete genome sequence of Vulcanisaeta souniana.</title>
        <authorList>
            <person name="Kato S."/>
            <person name="Itoh T."/>
            <person name="Ohkuma M."/>
        </authorList>
    </citation>
    <scope>NUCLEOTIDE SEQUENCE [LARGE SCALE GENOMIC DNA]</scope>
    <source>
        <strain evidence="5">JCM 11219</strain>
    </source>
</reference>
<evidence type="ECO:0000259" key="1">
    <source>
        <dbReference type="Pfam" id="PF01909"/>
    </source>
</evidence>
<dbReference type="CDD" id="cd05403">
    <property type="entry name" value="NT_KNTase_like"/>
    <property type="match status" value="1"/>
</dbReference>
<dbReference type="InterPro" id="IPR043519">
    <property type="entry name" value="NT_sf"/>
</dbReference>
<name>A0A830E599_9CREN</name>
<sequence length="121" mass="14208">MGKAKSAVGSQVVLLRRAWEFVRRARSRISISEVYVVGSRARGDYTDMSDIDLVIISDDVRGMNQLERRLLLKEFIEPRIEFFIYTTEEWNGEVTAWIRQMRHEAVRLVDLMRTYGINPEQ</sequence>
<reference evidence="3" key="1">
    <citation type="journal article" date="2014" name="Int. J. Syst. Evol. Microbiol.">
        <title>Complete genome sequence of Corynebacterium casei LMG S-19264T (=DSM 44701T), isolated from a smear-ripened cheese.</title>
        <authorList>
            <consortium name="US DOE Joint Genome Institute (JGI-PGF)"/>
            <person name="Walter F."/>
            <person name="Albersmeier A."/>
            <person name="Kalinowski J."/>
            <person name="Ruckert C."/>
        </authorList>
    </citation>
    <scope>NUCLEOTIDE SEQUENCE</scope>
    <source>
        <strain evidence="3">JCM 11219</strain>
    </source>
</reference>
<feature type="domain" description="Polymerase nucleotidyl transferase" evidence="1">
    <location>
        <begin position="17"/>
        <end position="76"/>
    </location>
</feature>
<accession>A0A830E599</accession>
<evidence type="ECO:0000313" key="3">
    <source>
        <dbReference type="EMBL" id="GGI87613.1"/>
    </source>
</evidence>
<keyword evidence="5" id="KW-1185">Reference proteome</keyword>
<dbReference type="Proteomes" id="UP001060771">
    <property type="component" value="Chromosome"/>
</dbReference>
<reference evidence="2" key="4">
    <citation type="journal article" date="2023" name="Microbiol. Resour. Announc.">
        <title>Complete Genome Sequence of Vulcanisaeta souniana Strain IC-059, a Hyperthermophilic Archaeon Isolated from Hot Spring Water in Japan.</title>
        <authorList>
            <person name="Kato S."/>
            <person name="Itoh T."/>
            <person name="Wu L."/>
            <person name="Ma J."/>
            <person name="Ohkuma M."/>
        </authorList>
    </citation>
    <scope>NUCLEOTIDE SEQUENCE</scope>
    <source>
        <strain evidence="2">JCM 11219</strain>
    </source>
</reference>
<dbReference type="Proteomes" id="UP000657075">
    <property type="component" value="Unassembled WGS sequence"/>
</dbReference>
<dbReference type="AlphaFoldDB" id="A0A830E599"/>
<dbReference type="Gene3D" id="3.30.460.10">
    <property type="entry name" value="Beta Polymerase, domain 2"/>
    <property type="match status" value="1"/>
</dbReference>
<dbReference type="GO" id="GO:0016779">
    <property type="term" value="F:nucleotidyltransferase activity"/>
    <property type="evidence" value="ECO:0007669"/>
    <property type="project" value="InterPro"/>
</dbReference>
<gene>
    <name evidence="3" type="ORF">GCM10007112_25630</name>
    <name evidence="2" type="ORF">Vsou_21950</name>
</gene>
<dbReference type="GeneID" id="76207737"/>
<dbReference type="PANTHER" id="PTHR43449">
    <property type="entry name" value="NUCLEOTIDYLTRANSFERASE"/>
    <property type="match status" value="1"/>
</dbReference>
<evidence type="ECO:0000313" key="4">
    <source>
        <dbReference type="Proteomes" id="UP000657075"/>
    </source>
</evidence>
<dbReference type="PANTHER" id="PTHR43449:SF1">
    <property type="entry name" value="POLYMERASE BETA NUCLEOTIDYLTRANSFERASE DOMAIN-CONTAINING PROTEIN"/>
    <property type="match status" value="1"/>
</dbReference>